<sequence>MAASTSKYELLYRKSISGFIEEPTTKSFTVHELYMGSNDSANCNGGILDSSDSVVSDFRNNQETHAVYEDKTEECALRFSFQMSFDFEKHIKAIKEEDPVEDYVWNSTIEQPEQDIKDVREKTAESVENFVAEIETLDIFEKQVGVLEGNQHVAEKTGDFFESTAIDKFLEKWHQENVERENHERSTRVSCEKAAIFEGETQSEEDEKETESMVSPEKTMGQNMRDDDDDLIEWLKMEVRIARTGGLPTILEDFESPKMVVRPLQIDEKYDHKDHIAEIQKVCKSYSDKMRKLDILNSQTMHAISLLQLKDVPIQLSTPAKSSASAIKSLHKALSFRQRKAEAGPTLKLIRDLQKDFETVYVGQTCLSWAILHWQFGQVKKLLECNTLGVHQYNQVAGEFQHFQVLLQRFLEDEPFRARSRVENYVNYRCSVRHLLQVPVIKDDSSKYKEDAVSSEMLKDILEESMHVFWEFLRADKDEPNSNSKAPFQSQVAPSDPMDFELLMDIRTDLQKKEKRLKEIQRGTNCIIKKFQRQQHQGNLLNHALFIAHVELKLISRVINMSKINTDQLVWCHEKLQRINFSNRKIKKEPSFTLFPYATLDEPNVFPVDLPPAENNGGIEHTVVTNKLRSKDEQISDESSKAEALWTILQVKFVRNGTADPITEYCSMKLQ</sequence>
<dbReference type="InterPro" id="IPR012870">
    <property type="entry name" value="DUF1666"/>
</dbReference>
<accession>A0ABR2CTP4</accession>
<evidence type="ECO:0000313" key="2">
    <source>
        <dbReference type="EMBL" id="KAK8522899.1"/>
    </source>
</evidence>
<dbReference type="Proteomes" id="UP001472677">
    <property type="component" value="Unassembled WGS sequence"/>
</dbReference>
<keyword evidence="3" id="KW-1185">Reference proteome</keyword>
<comment type="caution">
    <text evidence="2">The sequence shown here is derived from an EMBL/GenBank/DDBJ whole genome shotgun (WGS) entry which is preliminary data.</text>
</comment>
<name>A0ABR2CTP4_9ROSI</name>
<proteinExistence type="predicted"/>
<dbReference type="EMBL" id="JBBPBM010000045">
    <property type="protein sequence ID" value="KAK8522899.1"/>
    <property type="molecule type" value="Genomic_DNA"/>
</dbReference>
<dbReference type="PANTHER" id="PTHR46741">
    <property type="entry name" value="OS09G0413600 PROTEIN"/>
    <property type="match status" value="1"/>
</dbReference>
<reference evidence="2 3" key="1">
    <citation type="journal article" date="2024" name="G3 (Bethesda)">
        <title>Genome assembly of Hibiscus sabdariffa L. provides insights into metabolisms of medicinal natural products.</title>
        <authorList>
            <person name="Kim T."/>
        </authorList>
    </citation>
    <scope>NUCLEOTIDE SEQUENCE [LARGE SCALE GENOMIC DNA]</scope>
    <source>
        <strain evidence="2">TK-2024</strain>
        <tissue evidence="2">Old leaves</tissue>
    </source>
</reference>
<gene>
    <name evidence="2" type="ORF">V6N12_056592</name>
</gene>
<feature type="region of interest" description="Disordered" evidence="1">
    <location>
        <begin position="199"/>
        <end position="225"/>
    </location>
</feature>
<protein>
    <submittedName>
        <fullName evidence="2">Uncharacterized protein</fullName>
    </submittedName>
</protein>
<evidence type="ECO:0000313" key="3">
    <source>
        <dbReference type="Proteomes" id="UP001472677"/>
    </source>
</evidence>
<dbReference type="Pfam" id="PF07891">
    <property type="entry name" value="DUF1666"/>
    <property type="match status" value="1"/>
</dbReference>
<dbReference type="PANTHER" id="PTHR46741:SF4">
    <property type="entry name" value="FINGER FYVE DOMAIN PROTEIN, PUTATIVE (DUF1666)-RELATED"/>
    <property type="match status" value="1"/>
</dbReference>
<evidence type="ECO:0000256" key="1">
    <source>
        <dbReference type="SAM" id="MobiDB-lite"/>
    </source>
</evidence>
<organism evidence="2 3">
    <name type="scientific">Hibiscus sabdariffa</name>
    <name type="common">roselle</name>
    <dbReference type="NCBI Taxonomy" id="183260"/>
    <lineage>
        <taxon>Eukaryota</taxon>
        <taxon>Viridiplantae</taxon>
        <taxon>Streptophyta</taxon>
        <taxon>Embryophyta</taxon>
        <taxon>Tracheophyta</taxon>
        <taxon>Spermatophyta</taxon>
        <taxon>Magnoliopsida</taxon>
        <taxon>eudicotyledons</taxon>
        <taxon>Gunneridae</taxon>
        <taxon>Pentapetalae</taxon>
        <taxon>rosids</taxon>
        <taxon>malvids</taxon>
        <taxon>Malvales</taxon>
        <taxon>Malvaceae</taxon>
        <taxon>Malvoideae</taxon>
        <taxon>Hibiscus</taxon>
    </lineage>
</organism>